<gene>
    <name evidence="2" type="ORF">LFA_0411</name>
</gene>
<dbReference type="OrthoDB" id="5638848at2"/>
<dbReference type="InterPro" id="IPR027417">
    <property type="entry name" value="P-loop_NTPase"/>
</dbReference>
<organism evidence="2 3">
    <name type="scientific">Legionella fallonii LLAP-10</name>
    <dbReference type="NCBI Taxonomy" id="1212491"/>
    <lineage>
        <taxon>Bacteria</taxon>
        <taxon>Pseudomonadati</taxon>
        <taxon>Pseudomonadota</taxon>
        <taxon>Gammaproteobacteria</taxon>
        <taxon>Legionellales</taxon>
        <taxon>Legionellaceae</taxon>
        <taxon>Legionella</taxon>
    </lineage>
</organism>
<evidence type="ECO:0000313" key="2">
    <source>
        <dbReference type="EMBL" id="CEG55877.1"/>
    </source>
</evidence>
<proteinExistence type="predicted"/>
<sequence>MQTNWYVITGAPSSGKTTLINHLAAAGYTIAPEVAREYIEKLLANNYTLDDLHHYNHQLQRGILANVLKRERRLQRNQLIFFDRGATDSLGYFHYYHLNTTQIMNAFQHAQYKKIFYCHQLPIVYDAVRVEDQLSAKRIGELIFEAYATLGYQLIELPAIPVEQRIKIIIEHIEADLDLTVIP</sequence>
<dbReference type="SUPFAM" id="SSF52540">
    <property type="entry name" value="P-loop containing nucleoside triphosphate hydrolases"/>
    <property type="match status" value="1"/>
</dbReference>
<name>A0A098G057_9GAMM</name>
<dbReference type="HOGENOM" id="CLU_114480_0_0_6"/>
<dbReference type="AlphaFoldDB" id="A0A098G057"/>
<evidence type="ECO:0000259" key="1">
    <source>
        <dbReference type="Pfam" id="PF13521"/>
    </source>
</evidence>
<dbReference type="EMBL" id="LN614827">
    <property type="protein sequence ID" value="CEG55877.1"/>
    <property type="molecule type" value="Genomic_DNA"/>
</dbReference>
<dbReference type="RefSeq" id="WP_045094674.1">
    <property type="nucleotide sequence ID" value="NZ_LN614827.1"/>
</dbReference>
<dbReference type="Pfam" id="PF13521">
    <property type="entry name" value="AAA_28"/>
    <property type="match status" value="1"/>
</dbReference>
<dbReference type="STRING" id="1212491.LFA_0411"/>
<reference evidence="3" key="1">
    <citation type="submission" date="2014-09" db="EMBL/GenBank/DDBJ databases">
        <authorList>
            <person name="Gomez-Valero L."/>
        </authorList>
    </citation>
    <scope>NUCLEOTIDE SEQUENCE [LARGE SCALE GENOMIC DNA]</scope>
    <source>
        <strain evidence="3">ATCC700992</strain>
    </source>
</reference>
<dbReference type="Gene3D" id="3.40.50.300">
    <property type="entry name" value="P-loop containing nucleotide triphosphate hydrolases"/>
    <property type="match status" value="1"/>
</dbReference>
<protein>
    <recommendedName>
        <fullName evidence="1">NadR/Ttd14 AAA domain-containing protein</fullName>
    </recommendedName>
</protein>
<feature type="domain" description="NadR/Ttd14 AAA" evidence="1">
    <location>
        <begin position="6"/>
        <end position="165"/>
    </location>
</feature>
<dbReference type="InterPro" id="IPR038727">
    <property type="entry name" value="NadR/Ttd14_AAA_dom"/>
</dbReference>
<keyword evidence="3" id="KW-1185">Reference proteome</keyword>
<evidence type="ECO:0000313" key="3">
    <source>
        <dbReference type="Proteomes" id="UP000032430"/>
    </source>
</evidence>
<dbReference type="KEGG" id="lfa:LFA_0411"/>
<accession>A0A098G057</accession>
<dbReference type="Proteomes" id="UP000032430">
    <property type="component" value="Chromosome I"/>
</dbReference>